<evidence type="ECO:0000256" key="3">
    <source>
        <dbReference type="ARBA" id="ARBA00023136"/>
    </source>
</evidence>
<evidence type="ECO:0000313" key="7">
    <source>
        <dbReference type="EMBL" id="KAF1306223.1"/>
    </source>
</evidence>
<dbReference type="SUPFAM" id="SSF53850">
    <property type="entry name" value="Periplasmic binding protein-like II"/>
    <property type="match status" value="1"/>
</dbReference>
<comment type="caution">
    <text evidence="7">The sequence shown here is derived from an EMBL/GenBank/DDBJ whole genome shotgun (WGS) entry which is preliminary data.</text>
</comment>
<organism evidence="7 8">
    <name type="scientific">Candidatus Enterococcus willemsii</name>
    <dbReference type="NCBI Taxonomy" id="1857215"/>
    <lineage>
        <taxon>Bacteria</taxon>
        <taxon>Bacillati</taxon>
        <taxon>Bacillota</taxon>
        <taxon>Bacilli</taxon>
        <taxon>Lactobacillales</taxon>
        <taxon>Enterococcaceae</taxon>
        <taxon>Enterococcus</taxon>
    </lineage>
</organism>
<evidence type="ECO:0000256" key="2">
    <source>
        <dbReference type="ARBA" id="ARBA00022729"/>
    </source>
</evidence>
<evidence type="ECO:0000256" key="6">
    <source>
        <dbReference type="SAM" id="SignalP"/>
    </source>
</evidence>
<dbReference type="InterPro" id="IPR050490">
    <property type="entry name" value="Bact_solute-bd_prot1"/>
</dbReference>
<keyword evidence="2 6" id="KW-0732">Signal</keyword>
<dbReference type="PROSITE" id="PS51257">
    <property type="entry name" value="PROKAR_LIPOPROTEIN"/>
    <property type="match status" value="1"/>
</dbReference>
<dbReference type="Proteomes" id="UP000782705">
    <property type="component" value="Unassembled WGS sequence"/>
</dbReference>
<evidence type="ECO:0000313" key="8">
    <source>
        <dbReference type="Proteomes" id="UP000782705"/>
    </source>
</evidence>
<dbReference type="Pfam" id="PF13416">
    <property type="entry name" value="SBP_bac_8"/>
    <property type="match status" value="1"/>
</dbReference>
<dbReference type="RefSeq" id="WP_161900775.1">
    <property type="nucleotide sequence ID" value="NZ_MAEL01000001.1"/>
</dbReference>
<evidence type="ECO:0000256" key="4">
    <source>
        <dbReference type="ARBA" id="ARBA00023139"/>
    </source>
</evidence>
<evidence type="ECO:0000256" key="5">
    <source>
        <dbReference type="ARBA" id="ARBA00023288"/>
    </source>
</evidence>
<keyword evidence="8" id="KW-1185">Reference proteome</keyword>
<dbReference type="CDD" id="cd13585">
    <property type="entry name" value="PBP2_TMBP_like"/>
    <property type="match status" value="1"/>
</dbReference>
<protein>
    <submittedName>
        <fullName evidence="7">ABC transporter substrate-binding protein</fullName>
    </submittedName>
</protein>
<keyword evidence="3" id="KW-0472">Membrane</keyword>
<dbReference type="InterPro" id="IPR006059">
    <property type="entry name" value="SBP"/>
</dbReference>
<keyword evidence="4" id="KW-0564">Palmitate</keyword>
<dbReference type="PANTHER" id="PTHR43649">
    <property type="entry name" value="ARABINOSE-BINDING PROTEIN-RELATED"/>
    <property type="match status" value="1"/>
</dbReference>
<feature type="chain" id="PRO_5047165675" evidence="6">
    <location>
        <begin position="19"/>
        <end position="418"/>
    </location>
</feature>
<dbReference type="EMBL" id="MAEL01000001">
    <property type="protein sequence ID" value="KAF1306223.1"/>
    <property type="molecule type" value="Genomic_DNA"/>
</dbReference>
<proteinExistence type="predicted"/>
<feature type="signal peptide" evidence="6">
    <location>
        <begin position="1"/>
        <end position="18"/>
    </location>
</feature>
<keyword evidence="5" id="KW-0449">Lipoprotein</keyword>
<gene>
    <name evidence="7" type="ORF">BAU17_13885</name>
</gene>
<accession>A0ABQ6Z413</accession>
<evidence type="ECO:0000256" key="1">
    <source>
        <dbReference type="ARBA" id="ARBA00022475"/>
    </source>
</evidence>
<dbReference type="PANTHER" id="PTHR43649:SF33">
    <property type="entry name" value="POLYGALACTURONAN_RHAMNOGALACTURONAN-BINDING PROTEIN YTCQ"/>
    <property type="match status" value="1"/>
</dbReference>
<dbReference type="Gene3D" id="3.40.190.10">
    <property type="entry name" value="Periplasmic binding protein-like II"/>
    <property type="match status" value="1"/>
</dbReference>
<sequence>MKKYLGFLAIGLSMVALSLSGCGKQASSDSSKITMFVSGDTAEGNAYSKMAKKYEEETNIKVEVTDVPYADLGTKISKAVQADDAPEVVRVSGIEPDWGSYLMDLSDVAKQAKTLESMTIKDEEDIVRGLPTDVTAVGLFINTDLFDEAGVDYPTSEEDIWTWDEFLDKLKTIQEKTDARYGMVMDDSDHRLRAFTYQFGGKDFFLNEGKDSYTTDEATKVALQKFIDLNEDGTMPKSVWTSGEDAASMFKSGLVPAYFSGSWQITDFSENIDSFKWKAVYMPYEETRATNMGGNFLAGFENSKNSEEGKKFIEWLYQPENYQQLCTYAGYLPAVEDMTVKYEHGQDAYEIYQNEIAAAAQPISGKQTNDQVTMTLKGYSGLTGSYKEKMVQVLNKEITLDEMIEAVEKDYDNGFLKK</sequence>
<keyword evidence="1" id="KW-1003">Cell membrane</keyword>
<reference evidence="7 8" key="1">
    <citation type="submission" date="2016-06" db="EMBL/GenBank/DDBJ databases">
        <title>Four novel species of enterococci isolated from chicken manure.</title>
        <authorList>
            <person name="Van Tyne D."/>
        </authorList>
    </citation>
    <scope>NUCLEOTIDE SEQUENCE [LARGE SCALE GENOMIC DNA]</scope>
    <source>
        <strain evidence="7 8">CU12B</strain>
    </source>
</reference>
<name>A0ABQ6Z413_9ENTE</name>